<evidence type="ECO:0000256" key="1">
    <source>
        <dbReference type="SAM" id="Phobius"/>
    </source>
</evidence>
<dbReference type="AlphaFoldDB" id="A0A6V8H3R9"/>
<feature type="transmembrane region" description="Helical" evidence="1">
    <location>
        <begin position="117"/>
        <end position="141"/>
    </location>
</feature>
<gene>
    <name evidence="2" type="ORF">TCE0_017r03562</name>
</gene>
<organism evidence="2 3">
    <name type="scientific">Talaromyces pinophilus</name>
    <name type="common">Penicillium pinophilum</name>
    <dbReference type="NCBI Taxonomy" id="128442"/>
    <lineage>
        <taxon>Eukaryota</taxon>
        <taxon>Fungi</taxon>
        <taxon>Dikarya</taxon>
        <taxon>Ascomycota</taxon>
        <taxon>Pezizomycotina</taxon>
        <taxon>Eurotiomycetes</taxon>
        <taxon>Eurotiomycetidae</taxon>
        <taxon>Eurotiales</taxon>
        <taxon>Trichocomaceae</taxon>
        <taxon>Talaromyces</taxon>
        <taxon>Talaromyces sect. Talaromyces</taxon>
    </lineage>
</organism>
<dbReference type="PANTHER" id="PTHR37488:SF6">
    <property type="entry name" value="DUF1275 DOMAIN PROTEIN (AFU_ORTHOLOGUE AFUA_3G07550)"/>
    <property type="match status" value="1"/>
</dbReference>
<dbReference type="EMBL" id="DF933813">
    <property type="protein sequence ID" value="GAM35316.1"/>
    <property type="molecule type" value="Genomic_DNA"/>
</dbReference>
<evidence type="ECO:0000313" key="3">
    <source>
        <dbReference type="Proteomes" id="UP000053095"/>
    </source>
</evidence>
<keyword evidence="1" id="KW-0812">Transmembrane</keyword>
<dbReference type="Proteomes" id="UP000053095">
    <property type="component" value="Unassembled WGS sequence"/>
</dbReference>
<name>A0A6V8H3R9_TALPI</name>
<accession>A0A6V8H3R9</accession>
<evidence type="ECO:0000313" key="2">
    <source>
        <dbReference type="EMBL" id="GAM35316.1"/>
    </source>
</evidence>
<dbReference type="Pfam" id="PF06912">
    <property type="entry name" value="DUF1275"/>
    <property type="match status" value="1"/>
</dbReference>
<reference evidence="3" key="1">
    <citation type="journal article" date="2015" name="Genome Announc.">
        <title>Draft genome sequence of Talaromyces cellulolyticus strain Y-94, a source of lignocellulosic biomass-degrading enzymes.</title>
        <authorList>
            <person name="Fujii T."/>
            <person name="Koike H."/>
            <person name="Sawayama S."/>
            <person name="Yano S."/>
            <person name="Inoue H."/>
        </authorList>
    </citation>
    <scope>NUCLEOTIDE SEQUENCE [LARGE SCALE GENOMIC DNA]</scope>
    <source>
        <strain evidence="3">Y-94</strain>
    </source>
</reference>
<feature type="transmembrane region" description="Helical" evidence="1">
    <location>
        <begin position="38"/>
        <end position="64"/>
    </location>
</feature>
<keyword evidence="3" id="KW-1185">Reference proteome</keyword>
<keyword evidence="1" id="KW-1133">Transmembrane helix</keyword>
<sequence length="270" mass="29836">MDVLDPSNREKQGTLARIKDKDLVRYLASDINTKGADIVLIICGFVSGLVDGVSFTAWGSFASMQTGNSVFIALGVSGQPKYPAYLWAKSLISVATFIVSNIFYSRFMRFLGPKRRITNIICFLLQSLALLIASLLVQIEVVSPRSEDPRAPIAWMQVLPISLLAFQAAGQIVASRTLEYDEIPTVVLTTLLCDLLVDQRLFARDNPKRNRRAACFVTLILGAMTAGGLYTLTNMSTSLWFAFALKAVITLSWVFWKGSQKTKDDEEGHV</sequence>
<dbReference type="InterPro" id="IPR010699">
    <property type="entry name" value="DUF1275"/>
</dbReference>
<feature type="transmembrane region" description="Helical" evidence="1">
    <location>
        <begin position="238"/>
        <end position="256"/>
    </location>
</feature>
<dbReference type="PANTHER" id="PTHR37488">
    <property type="entry name" value="DUF1275 DOMAIN-CONTAINING PROTEIN"/>
    <property type="match status" value="1"/>
</dbReference>
<feature type="transmembrane region" description="Helical" evidence="1">
    <location>
        <begin position="213"/>
        <end position="232"/>
    </location>
</feature>
<feature type="transmembrane region" description="Helical" evidence="1">
    <location>
        <begin position="153"/>
        <end position="174"/>
    </location>
</feature>
<proteinExistence type="predicted"/>
<feature type="transmembrane region" description="Helical" evidence="1">
    <location>
        <begin position="84"/>
        <end position="105"/>
    </location>
</feature>
<comment type="caution">
    <text evidence="2">The sequence shown here is derived from an EMBL/GenBank/DDBJ whole genome shotgun (WGS) entry which is preliminary data.</text>
</comment>
<protein>
    <submittedName>
        <fullName evidence="2">DUF1275 domain protein</fullName>
    </submittedName>
</protein>
<keyword evidence="1" id="KW-0472">Membrane</keyword>